<evidence type="ECO:0000313" key="3">
    <source>
        <dbReference type="Proteomes" id="UP001597214"/>
    </source>
</evidence>
<dbReference type="PANTHER" id="PTHR30336:SF20">
    <property type="entry name" value="DUF218 DOMAIN-CONTAINING PROTEIN"/>
    <property type="match status" value="1"/>
</dbReference>
<dbReference type="CDD" id="cd06259">
    <property type="entry name" value="YdcF-like"/>
    <property type="match status" value="1"/>
</dbReference>
<dbReference type="InterPro" id="IPR051599">
    <property type="entry name" value="Cell_Envelope_Assoc"/>
</dbReference>
<dbReference type="InterPro" id="IPR014729">
    <property type="entry name" value="Rossmann-like_a/b/a_fold"/>
</dbReference>
<comment type="caution">
    <text evidence="2">The sequence shown here is derived from an EMBL/GenBank/DDBJ whole genome shotgun (WGS) entry which is preliminary data.</text>
</comment>
<sequence length="196" mass="22476">MKMVSRLLIVIFSMLVAFICYTGYSIITFSEVNETIKTDAAIVLGAAIWEDKPSPVFRERINHAISLYHNGTVEKLIFTGGKGEGERYAESEIALKYAIENKVNPEDIHIETVSKITEENLLYAKQIIIENKYNNVLIISDPLHMKRSMLIAKDLEIEAYSSPTPSSVYKSWKSKAPFFFRELFYFIGYIVVMPFR</sequence>
<protein>
    <submittedName>
        <fullName evidence="2">YdcF family protein</fullName>
    </submittedName>
</protein>
<dbReference type="Pfam" id="PF02698">
    <property type="entry name" value="DUF218"/>
    <property type="match status" value="1"/>
</dbReference>
<dbReference type="RefSeq" id="WP_377927498.1">
    <property type="nucleotide sequence ID" value="NZ_JBHUEM010000007.1"/>
</dbReference>
<name>A0ABW4LQL6_9BACI</name>
<gene>
    <name evidence="2" type="ORF">ACFSCX_07200</name>
</gene>
<dbReference type="Gene3D" id="3.40.50.620">
    <property type="entry name" value="HUPs"/>
    <property type="match status" value="1"/>
</dbReference>
<dbReference type="InterPro" id="IPR003848">
    <property type="entry name" value="DUF218"/>
</dbReference>
<dbReference type="Proteomes" id="UP001597214">
    <property type="component" value="Unassembled WGS sequence"/>
</dbReference>
<accession>A0ABW4LQL6</accession>
<keyword evidence="3" id="KW-1185">Reference proteome</keyword>
<evidence type="ECO:0000259" key="1">
    <source>
        <dbReference type="Pfam" id="PF02698"/>
    </source>
</evidence>
<evidence type="ECO:0000313" key="2">
    <source>
        <dbReference type="EMBL" id="MFD1736348.1"/>
    </source>
</evidence>
<reference evidence="3" key="1">
    <citation type="journal article" date="2019" name="Int. J. Syst. Evol. Microbiol.">
        <title>The Global Catalogue of Microorganisms (GCM) 10K type strain sequencing project: providing services to taxonomists for standard genome sequencing and annotation.</title>
        <authorList>
            <consortium name="The Broad Institute Genomics Platform"/>
            <consortium name="The Broad Institute Genome Sequencing Center for Infectious Disease"/>
            <person name="Wu L."/>
            <person name="Ma J."/>
        </authorList>
    </citation>
    <scope>NUCLEOTIDE SEQUENCE [LARGE SCALE GENOMIC DNA]</scope>
    <source>
        <strain evidence="3">CCUG 49339</strain>
    </source>
</reference>
<feature type="domain" description="DUF218" evidence="1">
    <location>
        <begin position="39"/>
        <end position="182"/>
    </location>
</feature>
<dbReference type="EMBL" id="JBHUEM010000007">
    <property type="protein sequence ID" value="MFD1736348.1"/>
    <property type="molecule type" value="Genomic_DNA"/>
</dbReference>
<dbReference type="PANTHER" id="PTHR30336">
    <property type="entry name" value="INNER MEMBRANE PROTEIN, PROBABLE PERMEASE"/>
    <property type="match status" value="1"/>
</dbReference>
<organism evidence="2 3">
    <name type="scientific">Bacillus salitolerans</name>
    <dbReference type="NCBI Taxonomy" id="1437434"/>
    <lineage>
        <taxon>Bacteria</taxon>
        <taxon>Bacillati</taxon>
        <taxon>Bacillota</taxon>
        <taxon>Bacilli</taxon>
        <taxon>Bacillales</taxon>
        <taxon>Bacillaceae</taxon>
        <taxon>Bacillus</taxon>
    </lineage>
</organism>
<proteinExistence type="predicted"/>